<reference evidence="1" key="2">
    <citation type="journal article" date="2015" name="Data Brief">
        <title>Shoot transcriptome of the giant reed, Arundo donax.</title>
        <authorList>
            <person name="Barrero R.A."/>
            <person name="Guerrero F.D."/>
            <person name="Moolhuijzen P."/>
            <person name="Goolsby J.A."/>
            <person name="Tidwell J."/>
            <person name="Bellgard S.E."/>
            <person name="Bellgard M.I."/>
        </authorList>
    </citation>
    <scope>NUCLEOTIDE SEQUENCE</scope>
    <source>
        <tissue evidence="1">Shoot tissue taken approximately 20 cm above the soil surface</tissue>
    </source>
</reference>
<reference evidence="1" key="1">
    <citation type="submission" date="2014-09" db="EMBL/GenBank/DDBJ databases">
        <authorList>
            <person name="Magalhaes I.L.F."/>
            <person name="Oliveira U."/>
            <person name="Santos F.R."/>
            <person name="Vidigal T.H.D.A."/>
            <person name="Brescovit A.D."/>
            <person name="Santos A.J."/>
        </authorList>
    </citation>
    <scope>NUCLEOTIDE SEQUENCE</scope>
    <source>
        <tissue evidence="1">Shoot tissue taken approximately 20 cm above the soil surface</tissue>
    </source>
</reference>
<evidence type="ECO:0000313" key="1">
    <source>
        <dbReference type="EMBL" id="JAE37063.1"/>
    </source>
</evidence>
<organism evidence="1">
    <name type="scientific">Arundo donax</name>
    <name type="common">Giant reed</name>
    <name type="synonym">Donax arundinaceus</name>
    <dbReference type="NCBI Taxonomy" id="35708"/>
    <lineage>
        <taxon>Eukaryota</taxon>
        <taxon>Viridiplantae</taxon>
        <taxon>Streptophyta</taxon>
        <taxon>Embryophyta</taxon>
        <taxon>Tracheophyta</taxon>
        <taxon>Spermatophyta</taxon>
        <taxon>Magnoliopsida</taxon>
        <taxon>Liliopsida</taxon>
        <taxon>Poales</taxon>
        <taxon>Poaceae</taxon>
        <taxon>PACMAD clade</taxon>
        <taxon>Arundinoideae</taxon>
        <taxon>Arundineae</taxon>
        <taxon>Arundo</taxon>
    </lineage>
</organism>
<dbReference type="AlphaFoldDB" id="A0A0A9HVX7"/>
<name>A0A0A9HVX7_ARUDO</name>
<protein>
    <submittedName>
        <fullName evidence="1">Uncharacterized protein</fullName>
    </submittedName>
</protein>
<proteinExistence type="predicted"/>
<dbReference type="EMBL" id="GBRH01160833">
    <property type="protein sequence ID" value="JAE37063.1"/>
    <property type="molecule type" value="Transcribed_RNA"/>
</dbReference>
<accession>A0A0A9HVX7</accession>
<sequence>MRRLLEKKPKLVKIACQT</sequence>